<organism evidence="1 2">
    <name type="scientific">Enterococcus wangshanyuanii</name>
    <dbReference type="NCBI Taxonomy" id="2005703"/>
    <lineage>
        <taxon>Bacteria</taxon>
        <taxon>Bacillati</taxon>
        <taxon>Bacillota</taxon>
        <taxon>Bacilli</taxon>
        <taxon>Lactobacillales</taxon>
        <taxon>Enterococcaceae</taxon>
        <taxon>Enterococcus</taxon>
    </lineage>
</organism>
<dbReference type="EMBL" id="BMKI01000007">
    <property type="protein sequence ID" value="GGC97820.1"/>
    <property type="molecule type" value="Genomic_DNA"/>
</dbReference>
<dbReference type="RefSeq" id="WP_088270689.1">
    <property type="nucleotide sequence ID" value="NZ_BMKI01000007.1"/>
</dbReference>
<proteinExistence type="predicted"/>
<dbReference type="Proteomes" id="UP000630615">
    <property type="component" value="Unassembled WGS sequence"/>
</dbReference>
<evidence type="ECO:0000313" key="1">
    <source>
        <dbReference type="EMBL" id="GGC97820.1"/>
    </source>
</evidence>
<keyword evidence="2" id="KW-1185">Reference proteome</keyword>
<sequence>MGENINSILSKNLQQIKLVGRFTNLQICEGNGTKQALAESAFSKLLNNKQGSNPSLDTLERICENISFLFQNSNRKKLINIKVTVSDLLNPFYFIEENYDEIDCSKLRFKQFYVLYYIIQVENRPVKLKKALLKVEKNSEIKAIFNLRNDEINVKDISSMFDNVFENNMKKYDKYIGEILRYERNFSIHLSNVEKEMSLLFEIPKGIRNKYIGGAGLQSSLPLQGTGCSPYTSFVALSNKLLSAESEEELVDILSLTQNTTFTSVNKEDEIEEDYIKILVETSQNYSYLDSDKLRNQAIESLVNSFADFQTNKKVYNISLGGGTVDKKMFSIIDSDKALDINEGDVANG</sequence>
<comment type="caution">
    <text evidence="1">The sequence shown here is derived from an EMBL/GenBank/DDBJ whole genome shotgun (WGS) entry which is preliminary data.</text>
</comment>
<reference evidence="2" key="1">
    <citation type="journal article" date="2019" name="Int. J. Syst. Evol. Microbiol.">
        <title>The Global Catalogue of Microorganisms (GCM) 10K type strain sequencing project: providing services to taxonomists for standard genome sequencing and annotation.</title>
        <authorList>
            <consortium name="The Broad Institute Genomics Platform"/>
            <consortium name="The Broad Institute Genome Sequencing Center for Infectious Disease"/>
            <person name="Wu L."/>
            <person name="Ma J."/>
        </authorList>
    </citation>
    <scope>NUCLEOTIDE SEQUENCE [LARGE SCALE GENOMIC DNA]</scope>
    <source>
        <strain evidence="2">CGMCC 1.15942</strain>
    </source>
</reference>
<name>A0ABQ1PID0_9ENTE</name>
<accession>A0ABQ1PID0</accession>
<gene>
    <name evidence="1" type="ORF">GCM10011573_29190</name>
</gene>
<protein>
    <submittedName>
        <fullName evidence="1">Uncharacterized protein</fullName>
    </submittedName>
</protein>
<evidence type="ECO:0000313" key="2">
    <source>
        <dbReference type="Proteomes" id="UP000630615"/>
    </source>
</evidence>